<reference evidence="1" key="1">
    <citation type="submission" date="2024-05" db="EMBL/GenBank/DDBJ databases">
        <title>Whole genome shotgun sequence of Streptomyces hygroscopicus NBRC 113678.</title>
        <authorList>
            <person name="Komaki H."/>
            <person name="Tamura T."/>
        </authorList>
    </citation>
    <scope>NUCLEOTIDE SEQUENCE</scope>
    <source>
        <strain evidence="1">N11-34</strain>
    </source>
</reference>
<accession>A0ABQ3TUJ1</accession>
<proteinExistence type="predicted"/>
<name>A0ABQ3TUJ1_STRHY</name>
<keyword evidence="2" id="KW-1185">Reference proteome</keyword>
<gene>
    <name evidence="1" type="ORF">TPA0910_14250</name>
</gene>
<evidence type="ECO:0000313" key="1">
    <source>
        <dbReference type="EMBL" id="GHJ26992.1"/>
    </source>
</evidence>
<dbReference type="RefSeq" id="WP_236256341.1">
    <property type="nucleotide sequence ID" value="NZ_BNEK01000003.1"/>
</dbReference>
<sequence>MPLPEGIPTVTVTGRYLTPDGRPLSGQVVFRAPSLVTFGAYDVILGGPVTVPLDATGAFEVALPATDAPGMNPSDWSYSVAEQLAGVAMNRVYQILLPAESPEVDLADIAPADPSTPTYVAVRGDSAYEVALAAGFVGTVEQWLASLVGPQGAKGDTGATGAAGDSAYEVALDSGFSGTAEQWLASLVGPQGAKGDTGATGAAGAPGVPGVVQSVNGISAAEVVLDAAAVHAVPDTAPGAANGVAQLDASGKVPAAQLPAGMGGGTVATVNNISPDANGNVTLAAGDVGAATASHTHTAAQVGALDSTVRGAANGVASLDASTRLPIAQMPTAVAKNSWTPQALGFQAWSCDPFGVANPAAKYLAPQRLYLTGINITEPTTVSRAVMFARGYGGVTADRFMAGIYREDGTRVVASSAVALTMAGQETGALPAMATNHIGAVPLPFTSTTLAPGRYWVAWLMTVGAATDFSFFHVQNESPVSAANFFMTTTPFPRAWYIAAQSTLPTTVSPTAATALADHDIPIVALAA</sequence>
<dbReference type="EMBL" id="BNEK01000003">
    <property type="protein sequence ID" value="GHJ26992.1"/>
    <property type="molecule type" value="Genomic_DNA"/>
</dbReference>
<comment type="caution">
    <text evidence="1">The sequence shown here is derived from an EMBL/GenBank/DDBJ whole genome shotgun (WGS) entry which is preliminary data.</text>
</comment>
<organism evidence="1 2">
    <name type="scientific">Streptomyces hygroscopicus</name>
    <dbReference type="NCBI Taxonomy" id="1912"/>
    <lineage>
        <taxon>Bacteria</taxon>
        <taxon>Bacillati</taxon>
        <taxon>Actinomycetota</taxon>
        <taxon>Actinomycetes</taxon>
        <taxon>Kitasatosporales</taxon>
        <taxon>Streptomycetaceae</taxon>
        <taxon>Streptomyces</taxon>
        <taxon>Streptomyces violaceusniger group</taxon>
    </lineage>
</organism>
<evidence type="ECO:0000313" key="2">
    <source>
        <dbReference type="Proteomes" id="UP001054854"/>
    </source>
</evidence>
<evidence type="ECO:0008006" key="3">
    <source>
        <dbReference type="Google" id="ProtNLM"/>
    </source>
</evidence>
<protein>
    <recommendedName>
        <fullName evidence="3">Minor tail protein</fullName>
    </recommendedName>
</protein>
<dbReference type="Proteomes" id="UP001054854">
    <property type="component" value="Unassembled WGS sequence"/>
</dbReference>